<evidence type="ECO:0000259" key="1">
    <source>
        <dbReference type="Pfam" id="PF19912"/>
    </source>
</evidence>
<dbReference type="InterPro" id="IPR045965">
    <property type="entry name" value="DUF6385"/>
</dbReference>
<sequence length="287" mass="32100">MPSTYIKPPLIDAYITRHRTVAKTMKHSYLLVGRHLNSYYESIAVWDLSSLPYDLDIRSATANFFIAYNNSQCPNAIEAYPIISRWKSFSASLRHPPLTTRNPIATAAISNTTEQLSFGITALVKKWQNNEAANLGLLLRMSEPVSSDSSVSLFSGNYYDSYCWPFIEINYNSPDVVPCIYKPETINVSDIVRTAGDWSYTIPLDILLYNYSYTISNFGTNPALVRLQVSADGLYWLEQSALNILAPSKTVALAPDTITRYARVAFCSLNANQNTTLSICTQGRTTI</sequence>
<evidence type="ECO:0000313" key="2">
    <source>
        <dbReference type="EMBL" id="XFO75028.1"/>
    </source>
</evidence>
<feature type="domain" description="DUF6385" evidence="1">
    <location>
        <begin position="209"/>
        <end position="284"/>
    </location>
</feature>
<organism evidence="2 3">
    <name type="scientific">Sporomusa acidovorans (strain ATCC 49682 / DSM 3132 / Mol)</name>
    <dbReference type="NCBI Taxonomy" id="1123286"/>
    <lineage>
        <taxon>Bacteria</taxon>
        <taxon>Bacillati</taxon>
        <taxon>Bacillota</taxon>
        <taxon>Negativicutes</taxon>
        <taxon>Selenomonadales</taxon>
        <taxon>Sporomusaceae</taxon>
        <taxon>Sporomusa</taxon>
    </lineage>
</organism>
<dbReference type="Proteomes" id="UP000216052">
    <property type="component" value="Chromosome"/>
</dbReference>
<accession>A0ABZ3JAE6</accession>
<dbReference type="EMBL" id="CP155571">
    <property type="protein sequence ID" value="XFO75028.1"/>
    <property type="molecule type" value="Genomic_DNA"/>
</dbReference>
<evidence type="ECO:0000313" key="3">
    <source>
        <dbReference type="Proteomes" id="UP000216052"/>
    </source>
</evidence>
<protein>
    <recommendedName>
        <fullName evidence="1">DUF6385 domain-containing protein</fullName>
    </recommendedName>
</protein>
<dbReference type="NCBIfam" id="NF033679">
    <property type="entry name" value="DNRLRE_dom"/>
    <property type="match status" value="1"/>
</dbReference>
<keyword evidence="3" id="KW-1185">Reference proteome</keyword>
<name>A0ABZ3JAE6_SPOA4</name>
<dbReference type="RefSeq" id="WP_093796629.1">
    <property type="nucleotide sequence ID" value="NZ_CP155571.1"/>
</dbReference>
<dbReference type="Pfam" id="PF19912">
    <property type="entry name" value="DUF6385"/>
    <property type="match status" value="1"/>
</dbReference>
<reference evidence="2" key="1">
    <citation type="submission" date="2024-05" db="EMBL/GenBank/DDBJ databases">
        <title>Isolation and characterization of Sporomusa carbonis sp. nov., a carboxydotrophic hydrogenogen in the genus of Sporomusa isolated from a charcoal burning pile.</title>
        <authorList>
            <person name="Boeer T."/>
            <person name="Rosenbaum F."/>
            <person name="Eysell L."/>
            <person name="Mueller V."/>
            <person name="Daniel R."/>
            <person name="Poehlein A."/>
        </authorList>
    </citation>
    <scope>NUCLEOTIDE SEQUENCE [LARGE SCALE GENOMIC DNA]</scope>
    <source>
        <strain evidence="2">DSM 3132</strain>
    </source>
</reference>
<gene>
    <name evidence="2" type="ORF">SPACI_051390</name>
</gene>
<proteinExistence type="predicted"/>